<feature type="transmembrane region" description="Helical" evidence="2">
    <location>
        <begin position="1426"/>
        <end position="1446"/>
    </location>
</feature>
<keyword evidence="2" id="KW-1133">Transmembrane helix</keyword>
<evidence type="ECO:0000256" key="2">
    <source>
        <dbReference type="SAM" id="Phobius"/>
    </source>
</evidence>
<keyword evidence="1" id="KW-0175">Coiled coil</keyword>
<gene>
    <name evidence="3" type="ORF">DSAG12_03899</name>
</gene>
<keyword evidence="2" id="KW-0472">Membrane</keyword>
<keyword evidence="2" id="KW-0812">Transmembrane</keyword>
<sequence>MKKKSVIIIILIILAGNLVYTQNNDFKKNNLNENPENISNFKENLIEVSPFSQDYVTNSSGQVDNINVTLHQAYNNLTTRSINQISNSLIVPAPNSTDFSTSYVNLSISDLTISNHTLIVEETQAGSQYIDDLYYVASFTTSTSCFINNASFFVKQQTGWDSGYLGIVLFNCTDELLPDYSSIEEIGSIFVSDTDQQWSNSTFQLNSSTYLDTSETYKNNWFIGLYKLGSQSTFRGDWFYRSDSGGDLNNSISLTQFGPSGWTSQLPYDYGLKVGLTLNKTYIIPSEINLNINNTLVFDNLNIPTNNSGFWNKTGDTGINNQIEYSFNSDWYNFALEVNSTQVNYTKSMIANTTYTVESGSDVYWESEANFTAFDHRLNNNTLNFTIPASWTAYDLKNDSISKAIDNTFLNGSSKIVSVYDTKATDGNWILYSSSSNLGNGLETLKSGVNTNTAYYQDVITPNATFSESISGDVFLEIFFPNGTTVYGPEKKTVTSVSSVVFDSWDLSTNVGTTYGLYTLQSWWNNTEGKASLDEKNLYIFANTSTSIISPENNSVSKLYVADEEFNITVYYEDLQENTPSNGNPINDATIHYWIGASEYTVNGGGVDGKYNISITVNSSFSEGENTIKITCNKTYYQNQSINFVFNRNTPPTISGASITPDPAFTGSLLTANPADWVDDDGHSPGYIYRWFLNGTEISGQTGPTLASTFFVKDDIIIVEVTPYDGFEYGIAVNSTERTISNSAPEWGGTTVIILPDPAEITDILTATLVGGTPSDPDGDPTTLYYSWEINGTIVQWTTSDTLGVPFARWDMIRVNVTVSDYELNSTILSDNQTIGNSGPVWGTLDVEITPNPANVTDILNATMSGTGVDPDGDDLILYFQWWINETVVQWGLSDQLTTGYFMWDRVSVRVYLGDGVNNATGFKWDNVTIINTPPSITTVSITPGTAYTESDLTAIPTGWTDDDGHLAGYIYRWFLNGTIISGQIGNTLDSTFFVINDIIIVEVTPFDGYDSGDPVNTTIPLIISNTPPSITGVSINPGTAYTESALTAIPTGWTDADGHLAGYTYRWFLNGTEISGQFGVTLDSNFFVMNDIIIVEVTPFDGYDSGDPVNSTIPLTILNTRPSVTSVSITPGIAYTESDLTAIPTGWTDADGHLAGYSYRWFLNGTEISGQIGNTLDSTFFVMNDIIIVEVTPFDGYDSGDPVNTTIPLIISNSLPTFTTMTITGNHTIDQCYQNNTLVVTIDGWNDYDVSDSENYYYLWRINGIEVLSGVGNEFSSLDGFSVGDEVSIEVWAFDGYENSTESMLRTIQIINSGPFIINVSELQSLDTWTQNEDFDQFIVDLSPYQLDFETDEGDLYWTVEVYNEDLVTISNESNSAFLFMSVLNQYGNTSIIFTLHDDNGGSVKITVNFAVIKEEGENPPDPTIIYIIAGASGAVMISVSTVIIRKKRKNEKRIKGIQKNIEENIEETMKEQIKDQVKDQAKKLAKEQVEDETKKQVKK</sequence>
<dbReference type="EMBL" id="CP042905">
    <property type="protein sequence ID" value="QEE18061.1"/>
    <property type="molecule type" value="Genomic_DNA"/>
</dbReference>
<organism evidence="3">
    <name type="scientific">Promethearchaeum syntrophicum</name>
    <dbReference type="NCBI Taxonomy" id="2594042"/>
    <lineage>
        <taxon>Archaea</taxon>
        <taxon>Promethearchaeati</taxon>
        <taxon>Promethearchaeota</taxon>
        <taxon>Promethearchaeia</taxon>
        <taxon>Promethearchaeales</taxon>
        <taxon>Promethearchaeaceae</taxon>
        <taxon>Promethearchaeum</taxon>
    </lineage>
</organism>
<evidence type="ECO:0000256" key="1">
    <source>
        <dbReference type="SAM" id="Coils"/>
    </source>
</evidence>
<name>A0A5B9DGA7_9ARCH</name>
<reference evidence="3" key="1">
    <citation type="journal article" date="2020" name="Nature">
        <title>Isolation of an archaeon at the prokaryote-eukaryote interface.</title>
        <authorList>
            <person name="Imachi H."/>
            <person name="Nobu M.K."/>
            <person name="Nakahara N."/>
            <person name="Morono Y."/>
            <person name="Ogawara M."/>
            <person name="Takaki Y."/>
            <person name="Takano Y."/>
            <person name="Uematsu K."/>
            <person name="Ikuta T."/>
            <person name="Ito M."/>
            <person name="Matsui Y."/>
            <person name="Miyazaki M."/>
            <person name="Murata K."/>
            <person name="Saito Y."/>
            <person name="Sakai S."/>
            <person name="Song C."/>
            <person name="Tasumi E."/>
            <person name="Yamanaka Y."/>
            <person name="Yamaguchi T."/>
            <person name="Kamagata Y."/>
            <person name="Tamaki H."/>
            <person name="Takai K."/>
        </authorList>
    </citation>
    <scope>NUCLEOTIDE SEQUENCE [LARGE SCALE GENOMIC DNA]</scope>
    <source>
        <strain evidence="3">MK-D1</strain>
    </source>
</reference>
<feature type="coiled-coil region" evidence="1">
    <location>
        <begin position="1449"/>
        <end position="1492"/>
    </location>
</feature>
<proteinExistence type="predicted"/>
<evidence type="ECO:0000313" key="3">
    <source>
        <dbReference type="EMBL" id="QEE18061.1"/>
    </source>
</evidence>
<accession>A0A5B9DGA7</accession>
<protein>
    <submittedName>
        <fullName evidence="3">Uncharacterized protein</fullName>
    </submittedName>
</protein>